<dbReference type="GO" id="GO:0052716">
    <property type="term" value="F:hydroquinone:oxygen oxidoreductase activity"/>
    <property type="evidence" value="ECO:0007669"/>
    <property type="project" value="UniProtKB-EC"/>
</dbReference>
<evidence type="ECO:0000256" key="2">
    <source>
        <dbReference type="ARBA" id="ARBA00001935"/>
    </source>
</evidence>
<evidence type="ECO:0000256" key="9">
    <source>
        <dbReference type="ARBA" id="ARBA00023002"/>
    </source>
</evidence>
<keyword evidence="11" id="KW-1015">Disulfide bond</keyword>
<evidence type="ECO:0000259" key="16">
    <source>
        <dbReference type="Pfam" id="PF07731"/>
    </source>
</evidence>
<feature type="domain" description="Plastocyanin-like" evidence="15">
    <location>
        <begin position="164"/>
        <end position="304"/>
    </location>
</feature>
<dbReference type="PANTHER" id="PTHR11709">
    <property type="entry name" value="MULTI-COPPER OXIDASE"/>
    <property type="match status" value="1"/>
</dbReference>
<dbReference type="PROSITE" id="PS00079">
    <property type="entry name" value="MULTICOPPER_OXIDASE1"/>
    <property type="match status" value="2"/>
</dbReference>
<dbReference type="AlphaFoldDB" id="A0AA39NUL3"/>
<dbReference type="FunFam" id="2.60.40.420:FF:000112">
    <property type="entry name" value="Laccase B"/>
    <property type="match status" value="1"/>
</dbReference>
<evidence type="ECO:0000256" key="12">
    <source>
        <dbReference type="ARBA" id="ARBA00023180"/>
    </source>
</evidence>
<dbReference type="InterPro" id="IPR033138">
    <property type="entry name" value="Cu_oxidase_CS"/>
</dbReference>
<proteinExistence type="inferred from homology"/>
<evidence type="ECO:0000256" key="14">
    <source>
        <dbReference type="SAM" id="SignalP"/>
    </source>
</evidence>
<keyword evidence="14" id="KW-0732">Signal</keyword>
<dbReference type="InterPro" id="IPR011706">
    <property type="entry name" value="Cu-oxidase_C"/>
</dbReference>
<dbReference type="Pfam" id="PF07731">
    <property type="entry name" value="Cu-oxidase_2"/>
    <property type="match status" value="1"/>
</dbReference>
<evidence type="ECO:0000256" key="13">
    <source>
        <dbReference type="ARBA" id="ARBA00023185"/>
    </source>
</evidence>
<evidence type="ECO:0000256" key="4">
    <source>
        <dbReference type="ARBA" id="ARBA00010609"/>
    </source>
</evidence>
<comment type="subcellular location">
    <subcellularLocation>
        <location evidence="3">Secreted</location>
    </subcellularLocation>
</comment>
<dbReference type="PROSITE" id="PS00080">
    <property type="entry name" value="MULTICOPPER_OXIDASE2"/>
    <property type="match status" value="1"/>
</dbReference>
<protein>
    <recommendedName>
        <fullName evidence="5">laccase</fullName>
        <ecNumber evidence="5">1.10.3.2</ecNumber>
    </recommendedName>
</protein>
<keyword evidence="10" id="KW-0186">Copper</keyword>
<dbReference type="FunFam" id="2.60.40.420:FF:000045">
    <property type="entry name" value="Laccase 2"/>
    <property type="match status" value="1"/>
</dbReference>
<evidence type="ECO:0000259" key="17">
    <source>
        <dbReference type="Pfam" id="PF07732"/>
    </source>
</evidence>
<evidence type="ECO:0000256" key="11">
    <source>
        <dbReference type="ARBA" id="ARBA00023157"/>
    </source>
</evidence>
<dbReference type="Gene3D" id="2.60.40.420">
    <property type="entry name" value="Cupredoxins - blue copper proteins"/>
    <property type="match status" value="3"/>
</dbReference>
<keyword evidence="7" id="KW-0479">Metal-binding</keyword>
<feature type="chain" id="PRO_5041230626" description="laccase" evidence="14">
    <location>
        <begin position="23"/>
        <end position="516"/>
    </location>
</feature>
<keyword evidence="8" id="KW-0677">Repeat</keyword>
<dbReference type="GO" id="GO:0046274">
    <property type="term" value="P:lignin catabolic process"/>
    <property type="evidence" value="ECO:0007669"/>
    <property type="project" value="UniProtKB-KW"/>
</dbReference>
<evidence type="ECO:0000256" key="8">
    <source>
        <dbReference type="ARBA" id="ARBA00022737"/>
    </source>
</evidence>
<evidence type="ECO:0000256" key="5">
    <source>
        <dbReference type="ARBA" id="ARBA00012297"/>
    </source>
</evidence>
<dbReference type="InterPro" id="IPR045087">
    <property type="entry name" value="Cu-oxidase_fam"/>
</dbReference>
<dbReference type="EC" id="1.10.3.2" evidence="5"/>
<dbReference type="InterPro" id="IPR002355">
    <property type="entry name" value="Cu_oxidase_Cu_BS"/>
</dbReference>
<dbReference type="CDD" id="cd13903">
    <property type="entry name" value="CuRO_3_Tv-LCC_like"/>
    <property type="match status" value="1"/>
</dbReference>
<dbReference type="InterPro" id="IPR008972">
    <property type="entry name" value="Cupredoxin"/>
</dbReference>
<feature type="domain" description="Plastocyanin-like" evidence="16">
    <location>
        <begin position="366"/>
        <end position="488"/>
    </location>
</feature>
<name>A0AA39NUL3_9AGAR</name>
<keyword evidence="6" id="KW-0964">Secreted</keyword>
<comment type="cofactor">
    <cofactor evidence="2">
        <name>Cu cation</name>
        <dbReference type="ChEBI" id="CHEBI:23378"/>
    </cofactor>
</comment>
<dbReference type="InterPro" id="IPR001117">
    <property type="entry name" value="Cu-oxidase_2nd"/>
</dbReference>
<dbReference type="SUPFAM" id="SSF49503">
    <property type="entry name" value="Cupredoxins"/>
    <property type="match status" value="3"/>
</dbReference>
<organism evidence="18 19">
    <name type="scientific">Armillaria novae-zelandiae</name>
    <dbReference type="NCBI Taxonomy" id="153914"/>
    <lineage>
        <taxon>Eukaryota</taxon>
        <taxon>Fungi</taxon>
        <taxon>Dikarya</taxon>
        <taxon>Basidiomycota</taxon>
        <taxon>Agaricomycotina</taxon>
        <taxon>Agaricomycetes</taxon>
        <taxon>Agaricomycetidae</taxon>
        <taxon>Agaricales</taxon>
        <taxon>Marasmiineae</taxon>
        <taxon>Physalacriaceae</taxon>
        <taxon>Armillaria</taxon>
    </lineage>
</organism>
<dbReference type="GO" id="GO:0005576">
    <property type="term" value="C:extracellular region"/>
    <property type="evidence" value="ECO:0007669"/>
    <property type="project" value="UniProtKB-SubCell"/>
</dbReference>
<evidence type="ECO:0000256" key="1">
    <source>
        <dbReference type="ARBA" id="ARBA00000349"/>
    </source>
</evidence>
<accession>A0AA39NUL3</accession>
<evidence type="ECO:0000256" key="3">
    <source>
        <dbReference type="ARBA" id="ARBA00004613"/>
    </source>
</evidence>
<comment type="catalytic activity">
    <reaction evidence="1">
        <text>4 hydroquinone + O2 = 4 benzosemiquinone + 2 H2O</text>
        <dbReference type="Rhea" id="RHEA:11276"/>
        <dbReference type="ChEBI" id="CHEBI:15377"/>
        <dbReference type="ChEBI" id="CHEBI:15379"/>
        <dbReference type="ChEBI" id="CHEBI:17594"/>
        <dbReference type="ChEBI" id="CHEBI:17977"/>
        <dbReference type="EC" id="1.10.3.2"/>
    </reaction>
</comment>
<feature type="domain" description="Plastocyanin-like" evidence="17">
    <location>
        <begin position="35"/>
        <end position="152"/>
    </location>
</feature>
<reference evidence="18" key="1">
    <citation type="submission" date="2023-06" db="EMBL/GenBank/DDBJ databases">
        <authorList>
            <consortium name="Lawrence Berkeley National Laboratory"/>
            <person name="Ahrendt S."/>
            <person name="Sahu N."/>
            <person name="Indic B."/>
            <person name="Wong-Bajracharya J."/>
            <person name="Merenyi Z."/>
            <person name="Ke H.-M."/>
            <person name="Monk M."/>
            <person name="Kocsube S."/>
            <person name="Drula E."/>
            <person name="Lipzen A."/>
            <person name="Balint B."/>
            <person name="Henrissat B."/>
            <person name="Andreopoulos B."/>
            <person name="Martin F.M."/>
            <person name="Harder C.B."/>
            <person name="Rigling D."/>
            <person name="Ford K.L."/>
            <person name="Foster G.D."/>
            <person name="Pangilinan J."/>
            <person name="Papanicolaou A."/>
            <person name="Barry K."/>
            <person name="LaButti K."/>
            <person name="Viragh M."/>
            <person name="Koriabine M."/>
            <person name="Yan M."/>
            <person name="Riley R."/>
            <person name="Champramary S."/>
            <person name="Plett K.L."/>
            <person name="Tsai I.J."/>
            <person name="Slot J."/>
            <person name="Sipos G."/>
            <person name="Plett J."/>
            <person name="Nagy L.G."/>
            <person name="Grigoriev I.V."/>
        </authorList>
    </citation>
    <scope>NUCLEOTIDE SEQUENCE</scope>
    <source>
        <strain evidence="18">ICMP 16352</strain>
    </source>
</reference>
<keyword evidence="13" id="KW-0439">Lignin degradation</keyword>
<gene>
    <name evidence="18" type="ORF">IW261DRAFT_1371311</name>
</gene>
<evidence type="ECO:0000313" key="18">
    <source>
        <dbReference type="EMBL" id="KAK0472172.1"/>
    </source>
</evidence>
<evidence type="ECO:0000256" key="10">
    <source>
        <dbReference type="ARBA" id="ARBA00023008"/>
    </source>
</evidence>
<evidence type="ECO:0000313" key="19">
    <source>
        <dbReference type="Proteomes" id="UP001175227"/>
    </source>
</evidence>
<dbReference type="Proteomes" id="UP001175227">
    <property type="component" value="Unassembled WGS sequence"/>
</dbReference>
<evidence type="ECO:0000256" key="7">
    <source>
        <dbReference type="ARBA" id="ARBA00022723"/>
    </source>
</evidence>
<dbReference type="PANTHER" id="PTHR11709:SF511">
    <property type="entry name" value="LACCASE"/>
    <property type="match status" value="1"/>
</dbReference>
<comment type="caution">
    <text evidence="18">The sequence shown here is derived from an EMBL/GenBank/DDBJ whole genome shotgun (WGS) entry which is preliminary data.</text>
</comment>
<keyword evidence="12" id="KW-0325">Glycoprotein</keyword>
<comment type="similarity">
    <text evidence="4">Belongs to the multicopper oxidase family.</text>
</comment>
<feature type="signal peptide" evidence="14">
    <location>
        <begin position="1"/>
        <end position="22"/>
    </location>
</feature>
<evidence type="ECO:0000259" key="15">
    <source>
        <dbReference type="Pfam" id="PF00394"/>
    </source>
</evidence>
<dbReference type="InterPro" id="IPR011707">
    <property type="entry name" value="Cu-oxidase-like_N"/>
</dbReference>
<keyword evidence="19" id="KW-1185">Reference proteome</keyword>
<dbReference type="Pfam" id="PF00394">
    <property type="entry name" value="Cu-oxidase"/>
    <property type="match status" value="1"/>
</dbReference>
<evidence type="ECO:0000256" key="6">
    <source>
        <dbReference type="ARBA" id="ARBA00022525"/>
    </source>
</evidence>
<dbReference type="EMBL" id="JAUEPR010000043">
    <property type="protein sequence ID" value="KAK0472172.1"/>
    <property type="molecule type" value="Genomic_DNA"/>
</dbReference>
<dbReference type="Pfam" id="PF07732">
    <property type="entry name" value="Cu-oxidase_3"/>
    <property type="match status" value="1"/>
</dbReference>
<sequence>MAHMSLLVFCLTILQTVSVTQAKIGPKGDLVISNVEVAPDGFFRIAALANGVVDGGLISGTKGDVFEINVVNNLTDSTTLQSTSIHWHGLFQKGSNWADGPAFINQCPIAKGDSFVYRFDSAGQAGTFWYHSHLSTQYCDGLRGPFIIYDPDDPHAHLYDVDDESTILSLSDWYHSPAKQSKFPTPAATLINGLGRYKSNPTSNLSVISVVPGKRYRFRMISMACDPSFTVTIQGHNMTIIEVDGVNHVPYTVDQIEIFAGQRYSFVLTAGQPVDNYWIRALPSEGSTGFINGINSAILRYSGAREIEPEIEATVTFLPMNDTDLIPLENPGAPGGAEEGRVDYALNLAFSLVSGGRYSVNGANFTPPIMPVLLQILSGAQNPHDLLPSGSIYPLPSNATIEISMPGGAAGGGHPFHLHGHVFDVVRSAGSTIYNYENPVRRDVVNTGNKGDNVTIRFRTDNPGPWFLHCHIDWHLEAGLAVIFAEDTENWKNTIDPTDQWDDLCPIYTGLTPEDL</sequence>
<dbReference type="GO" id="GO:0005507">
    <property type="term" value="F:copper ion binding"/>
    <property type="evidence" value="ECO:0007669"/>
    <property type="project" value="InterPro"/>
</dbReference>
<keyword evidence="9" id="KW-0560">Oxidoreductase</keyword>